<dbReference type="AlphaFoldDB" id="A0A933GPN6"/>
<accession>A0A933GPN6</accession>
<gene>
    <name evidence="1" type="ORF">HY730_09340</name>
</gene>
<sequence length="112" mass="12604">MTRAEVGLPFTSKLETLRHEINTQEGSSLGRPRRWSKAIIRFFETIGGLINGEQVETRLPENFQDNPVPLYSSDYSVLNLGWDSEGTIKIEQPEPFPMTILGINGILDLAED</sequence>
<dbReference type="Proteomes" id="UP000772181">
    <property type="component" value="Unassembled WGS sequence"/>
</dbReference>
<dbReference type="EMBL" id="JACQWF010000407">
    <property type="protein sequence ID" value="MBI4596559.1"/>
    <property type="molecule type" value="Genomic_DNA"/>
</dbReference>
<organism evidence="1 2">
    <name type="scientific">Tectimicrobiota bacterium</name>
    <dbReference type="NCBI Taxonomy" id="2528274"/>
    <lineage>
        <taxon>Bacteria</taxon>
        <taxon>Pseudomonadati</taxon>
        <taxon>Nitrospinota/Tectimicrobiota group</taxon>
        <taxon>Candidatus Tectimicrobiota</taxon>
    </lineage>
</organism>
<protein>
    <submittedName>
        <fullName evidence="1">Uncharacterized protein</fullName>
    </submittedName>
</protein>
<name>A0A933GPN6_UNCTE</name>
<evidence type="ECO:0000313" key="1">
    <source>
        <dbReference type="EMBL" id="MBI4596559.1"/>
    </source>
</evidence>
<evidence type="ECO:0000313" key="2">
    <source>
        <dbReference type="Proteomes" id="UP000772181"/>
    </source>
</evidence>
<reference evidence="1" key="1">
    <citation type="submission" date="2020-07" db="EMBL/GenBank/DDBJ databases">
        <title>Huge and variable diversity of episymbiotic CPR bacteria and DPANN archaea in groundwater ecosystems.</title>
        <authorList>
            <person name="He C.Y."/>
            <person name="Keren R."/>
            <person name="Whittaker M."/>
            <person name="Farag I.F."/>
            <person name="Doudna J."/>
            <person name="Cate J.H.D."/>
            <person name="Banfield J.F."/>
        </authorList>
    </citation>
    <scope>NUCLEOTIDE SEQUENCE</scope>
    <source>
        <strain evidence="1">NC_groundwater_1482_Ag_S-0.65um_47_24</strain>
    </source>
</reference>
<proteinExistence type="predicted"/>
<comment type="caution">
    <text evidence="1">The sequence shown here is derived from an EMBL/GenBank/DDBJ whole genome shotgun (WGS) entry which is preliminary data.</text>
</comment>